<dbReference type="Proteomes" id="UP000596000">
    <property type="component" value="Segment"/>
</dbReference>
<name>A0A7T3V7S0_ISKNV</name>
<organism evidence="1">
    <name type="scientific">Large yellow croaker iridovirus</name>
    <dbReference type="NCBI Taxonomy" id="216928"/>
    <lineage>
        <taxon>Viruses</taxon>
        <taxon>Varidnaviria</taxon>
        <taxon>Bamfordvirae</taxon>
        <taxon>Nucleocytoviricota</taxon>
        <taxon>Megaviricetes</taxon>
        <taxon>Pimascovirales</taxon>
        <taxon>Pimascovirales incertae sedis</taxon>
        <taxon>Iridoviridae</taxon>
        <taxon>Alphairidovirinae</taxon>
        <taxon>Megalocytivirus</taxon>
        <taxon>Megalocytivirus pagrus1</taxon>
        <taxon>Infectious spleen and kidney necrosis virus</taxon>
    </lineage>
</organism>
<accession>A0A7T3V7S0</accession>
<proteinExistence type="predicted"/>
<dbReference type="EMBL" id="MW139932">
    <property type="protein sequence ID" value="QQA04104.1"/>
    <property type="molecule type" value="Genomic_DNA"/>
</dbReference>
<reference evidence="1" key="1">
    <citation type="submission" date="2020-10" db="EMBL/GenBank/DDBJ databases">
        <authorList>
            <person name="Wang G."/>
            <person name="Xu W."/>
            <person name="Xie J."/>
            <person name="Qin P."/>
        </authorList>
    </citation>
    <scope>NUCLEOTIDE SEQUENCE [LARGE SCALE GENOMIC DNA]</scope>
    <source>
        <strain evidence="1">Zhoushan</strain>
    </source>
</reference>
<evidence type="ECO:0000313" key="1">
    <source>
        <dbReference type="EMBL" id="QQA04104.1"/>
    </source>
</evidence>
<protein>
    <submittedName>
        <fullName evidence="1">Uncharacterized protein</fullName>
    </submittedName>
</protein>
<gene>
    <name evidence="1" type="ORF">Geno-4000109</name>
</gene>
<sequence length="100" mass="10290">MSGLPSMSRTAAHARAMALALLSSSSGVSGAMAGLYTSTGALAGILLHVPRNIGPLASWSLGQYVMWNVLLQAIVEYTIGAAALHGQNQNSAFLNIVHAL</sequence>